<dbReference type="Pfam" id="PF11842">
    <property type="entry name" value="DUF3362"/>
    <property type="match status" value="1"/>
</dbReference>
<dbReference type="CDD" id="cd01335">
    <property type="entry name" value="Radical_SAM"/>
    <property type="match status" value="1"/>
</dbReference>
<feature type="binding site" evidence="6">
    <location>
        <position position="313"/>
    </location>
    <ligand>
        <name>[4Fe-4S] cluster</name>
        <dbReference type="ChEBI" id="CHEBI:49883"/>
        <note>4Fe-4S-S-AdoMet</note>
    </ligand>
</feature>
<reference evidence="8 9" key="2">
    <citation type="journal article" date="2009" name="Proc. Natl. Acad. Sci. U.S.A.">
        <title>On the chimeric nature, thermophilic origin, and phylogenetic placement of the Thermotogales.</title>
        <authorList>
            <person name="Zhaxybayeva O."/>
            <person name="Swithers K.S."/>
            <person name="Lapierre P."/>
            <person name="Fournier G.P."/>
            <person name="Bickhart D.M."/>
            <person name="DeBoy R.T."/>
            <person name="Nelson K.E."/>
            <person name="Nesbo C.L."/>
            <person name="Doolittle W.F."/>
            <person name="Gogarten J.P."/>
            <person name="Noll K.M."/>
        </authorList>
    </citation>
    <scope>NUCLEOTIDE SEQUENCE [LARGE SCALE GENOMIC DNA]</scope>
    <source>
        <strain evidence="9">ATCC 35602 / DSM 5306 / Rt17-B1</strain>
    </source>
</reference>
<dbReference type="InterPro" id="IPR023404">
    <property type="entry name" value="rSAM_horseshoe"/>
</dbReference>
<keyword evidence="4 6" id="KW-0408">Iron</keyword>
<dbReference type="SUPFAM" id="SSF102114">
    <property type="entry name" value="Radical SAM enzymes"/>
    <property type="match status" value="1"/>
</dbReference>
<keyword evidence="2 6" id="KW-0949">S-adenosyl-L-methionine</keyword>
<dbReference type="SFLD" id="SFLDG01082">
    <property type="entry name" value="B12-binding_domain_containing"/>
    <property type="match status" value="1"/>
</dbReference>
<feature type="domain" description="Radical SAM core" evidence="7">
    <location>
        <begin position="291"/>
        <end position="566"/>
    </location>
</feature>
<dbReference type="InterPro" id="IPR024560">
    <property type="entry name" value="UPF0313_C"/>
</dbReference>
<dbReference type="Pfam" id="PF08497">
    <property type="entry name" value="Radical_SAM_N"/>
    <property type="match status" value="1"/>
</dbReference>
<dbReference type="GO" id="GO:0051539">
    <property type="term" value="F:4 iron, 4 sulfur cluster binding"/>
    <property type="evidence" value="ECO:0007669"/>
    <property type="project" value="UniProtKB-KW"/>
</dbReference>
<evidence type="ECO:0000259" key="7">
    <source>
        <dbReference type="PROSITE" id="PS51918"/>
    </source>
</evidence>
<reference evidence="8 9" key="1">
    <citation type="submission" date="2007-07" db="EMBL/GenBank/DDBJ databases">
        <title>Complete sequence of Fervidobacterium nodosum Rt17-B1.</title>
        <authorList>
            <consortium name="US DOE Joint Genome Institute"/>
            <person name="Copeland A."/>
            <person name="Lucas S."/>
            <person name="Lapidus A."/>
            <person name="Barry K."/>
            <person name="Glavina del Rio T."/>
            <person name="Dalin E."/>
            <person name="Tice H."/>
            <person name="Pitluck S."/>
            <person name="Saunders E."/>
            <person name="Brettin T."/>
            <person name="Bruce D."/>
            <person name="Detter J.C."/>
            <person name="Han C."/>
            <person name="Schmutz J."/>
            <person name="Larimer F."/>
            <person name="Land M."/>
            <person name="Hauser L."/>
            <person name="Kyrpides N."/>
            <person name="Mikhailova N."/>
            <person name="Nelson K."/>
            <person name="Gogarten J.P."/>
            <person name="Noll K."/>
            <person name="Richardson P."/>
        </authorList>
    </citation>
    <scope>NUCLEOTIDE SEQUENCE [LARGE SCALE GENOMIC DNA]</scope>
    <source>
        <strain evidence="9">ATCC 35602 / DSM 5306 / Rt17-B1</strain>
    </source>
</reference>
<organism evidence="8 9">
    <name type="scientific">Fervidobacterium nodosum (strain ATCC 35602 / DSM 5306 / Rt17-B1)</name>
    <dbReference type="NCBI Taxonomy" id="381764"/>
    <lineage>
        <taxon>Bacteria</taxon>
        <taxon>Thermotogati</taxon>
        <taxon>Thermotogota</taxon>
        <taxon>Thermotogae</taxon>
        <taxon>Thermotogales</taxon>
        <taxon>Fervidobacteriaceae</taxon>
        <taxon>Fervidobacterium</taxon>
    </lineage>
</organism>
<dbReference type="PANTHER" id="PTHR32331:SF0">
    <property type="entry name" value="UPF0313 PROTEIN YGIQ"/>
    <property type="match status" value="1"/>
</dbReference>
<evidence type="ECO:0000256" key="6">
    <source>
        <dbReference type="HAMAP-Rule" id="MF_01251"/>
    </source>
</evidence>
<dbReference type="eggNOG" id="COG1032">
    <property type="taxonomic scope" value="Bacteria"/>
</dbReference>
<dbReference type="InterPro" id="IPR058240">
    <property type="entry name" value="rSAM_sf"/>
</dbReference>
<dbReference type="AlphaFoldDB" id="A7HJP5"/>
<accession>A7HJP5</accession>
<sequence length="568" mass="65109">MVGLFLPITMEEVQRRKWNKLDIIFVTGDAYIDHPSFGVALLGRLLESKGYKVGIIAQPVSVEDIKRLGRPNLFFGVTSGSVDSMVANYTASKKKRKSDDYTPGGINNRRPDRAVIQYVNMIKQAFKDVPIVVGGIEASLRRFAHYDWWSDKVRKSILVDSKADILVYGMGEHAVLEIAKRIETGKNLDGILGTVIWKSELDKLDESFEIVEIPPFEEVSQSKDAYNEMYKKIIHLTDPMKKIKIVQKQDTRYVIQYPPSMPLSSKELDELYLLPYERRVHPFYENLGRVKAIETVRFSITAVRGCFGNCSFCAITHHQGTHVTFRSEESILEEVKILTKMPDFRGTIVDVGGPTANMYGYTCTIREKNGQCLKSCMFPKVCKSIGREDSAIKFINLLQKIKSLPKVNHVFVGSGIRHDLILYSTDAQYIIENLVDYTSGQLKLAPEHAHPNVLKLMHKPSIELFLEFKKRFEEASRRKGQEKYVIGYFIVGHPGEGEKENLYLMEFVKKHLGYIPQQVQIFTPTPGTLSTTMYYTQKDPFTGEKIFVIKDEKTREKFKQRIIFQRRD</sequence>
<keyword evidence="9" id="KW-1185">Reference proteome</keyword>
<protein>
    <submittedName>
        <fullName evidence="8">Radical SAM domain protein</fullName>
    </submittedName>
</protein>
<name>A7HJP5_FERNB</name>
<dbReference type="InterPro" id="IPR006638">
    <property type="entry name" value="Elp3/MiaA/NifB-like_rSAM"/>
</dbReference>
<proteinExistence type="inferred from homology"/>
<dbReference type="PROSITE" id="PS51918">
    <property type="entry name" value="RADICAL_SAM"/>
    <property type="match status" value="1"/>
</dbReference>
<evidence type="ECO:0000256" key="2">
    <source>
        <dbReference type="ARBA" id="ARBA00022691"/>
    </source>
</evidence>
<dbReference type="KEGG" id="fno:Fnod_0262"/>
<keyword evidence="5 6" id="KW-0411">Iron-sulfur</keyword>
<dbReference type="SFLD" id="SFLDS00029">
    <property type="entry name" value="Radical_SAM"/>
    <property type="match status" value="1"/>
</dbReference>
<feature type="binding site" evidence="6">
    <location>
        <position position="310"/>
    </location>
    <ligand>
        <name>[4Fe-4S] cluster</name>
        <dbReference type="ChEBI" id="CHEBI:49883"/>
        <note>4Fe-4S-S-AdoMet</note>
    </ligand>
</feature>
<comment type="similarity">
    <text evidence="6">Belongs to the UPF0313 family.</text>
</comment>
<dbReference type="InterPro" id="IPR007197">
    <property type="entry name" value="rSAM"/>
</dbReference>
<comment type="cofactor">
    <cofactor evidence="6">
        <name>[4Fe-4S] cluster</name>
        <dbReference type="ChEBI" id="CHEBI:49883"/>
    </cofactor>
    <text evidence="6">Binds 1 [4Fe-4S] cluster. The cluster is coordinated with 3 cysteines and an exchangeable S-adenosyl-L-methionine.</text>
</comment>
<dbReference type="HAMAP" id="MF_01251">
    <property type="entry name" value="UPF0313"/>
    <property type="match status" value="1"/>
</dbReference>
<evidence type="ECO:0000256" key="4">
    <source>
        <dbReference type="ARBA" id="ARBA00023004"/>
    </source>
</evidence>
<evidence type="ECO:0000313" key="9">
    <source>
        <dbReference type="Proteomes" id="UP000002415"/>
    </source>
</evidence>
<dbReference type="InterPro" id="IPR013704">
    <property type="entry name" value="UPF0313_N"/>
</dbReference>
<dbReference type="EMBL" id="CP000771">
    <property type="protein sequence ID" value="ABS60128.1"/>
    <property type="molecule type" value="Genomic_DNA"/>
</dbReference>
<dbReference type="SMART" id="SM00729">
    <property type="entry name" value="Elp3"/>
    <property type="match status" value="1"/>
</dbReference>
<evidence type="ECO:0000256" key="3">
    <source>
        <dbReference type="ARBA" id="ARBA00022723"/>
    </source>
</evidence>
<gene>
    <name evidence="8" type="ordered locus">Fnod_0262</name>
</gene>
<dbReference type="GO" id="GO:0005506">
    <property type="term" value="F:iron ion binding"/>
    <property type="evidence" value="ECO:0007669"/>
    <property type="project" value="UniProtKB-UniRule"/>
</dbReference>
<dbReference type="GO" id="GO:0003824">
    <property type="term" value="F:catalytic activity"/>
    <property type="evidence" value="ECO:0007669"/>
    <property type="project" value="InterPro"/>
</dbReference>
<dbReference type="Proteomes" id="UP000002415">
    <property type="component" value="Chromosome"/>
</dbReference>
<dbReference type="InterPro" id="IPR022946">
    <property type="entry name" value="UPF0313"/>
</dbReference>
<dbReference type="PANTHER" id="PTHR32331">
    <property type="entry name" value="UPF0313 PROTEIN YGIQ"/>
    <property type="match status" value="1"/>
</dbReference>
<feature type="binding site" evidence="6">
    <location>
        <position position="306"/>
    </location>
    <ligand>
        <name>[4Fe-4S] cluster</name>
        <dbReference type="ChEBI" id="CHEBI:49883"/>
        <note>4Fe-4S-S-AdoMet</note>
    </ligand>
</feature>
<dbReference type="HOGENOM" id="CLU_018288_2_0_0"/>
<dbReference type="SFLD" id="SFLDG01069">
    <property type="entry name" value="UPF0313"/>
    <property type="match status" value="1"/>
</dbReference>
<evidence type="ECO:0000256" key="5">
    <source>
        <dbReference type="ARBA" id="ARBA00023014"/>
    </source>
</evidence>
<evidence type="ECO:0000256" key="1">
    <source>
        <dbReference type="ARBA" id="ARBA00022485"/>
    </source>
</evidence>
<keyword evidence="1 6" id="KW-0004">4Fe-4S</keyword>
<evidence type="ECO:0000313" key="8">
    <source>
        <dbReference type="EMBL" id="ABS60128.1"/>
    </source>
</evidence>
<dbReference type="Pfam" id="PF04055">
    <property type="entry name" value="Radical_SAM"/>
    <property type="match status" value="1"/>
</dbReference>
<dbReference type="Gene3D" id="3.80.30.20">
    <property type="entry name" value="tm_1862 like domain"/>
    <property type="match status" value="1"/>
</dbReference>
<dbReference type="NCBIfam" id="TIGR03904">
    <property type="entry name" value="SAM_YgiQ"/>
    <property type="match status" value="1"/>
</dbReference>
<keyword evidence="3 6" id="KW-0479">Metal-binding</keyword>